<evidence type="ECO:0000256" key="3">
    <source>
        <dbReference type="ARBA" id="ARBA00022617"/>
    </source>
</evidence>
<evidence type="ECO:0000256" key="9">
    <source>
        <dbReference type="ARBA" id="ARBA00023239"/>
    </source>
</evidence>
<accession>A0A7S2TXD0</accession>
<dbReference type="PROSITE" id="PS00822">
    <property type="entry name" value="CYTO_HEME_LYASE_2"/>
    <property type="match status" value="1"/>
</dbReference>
<evidence type="ECO:0000256" key="7">
    <source>
        <dbReference type="ARBA" id="ARBA00023128"/>
    </source>
</evidence>
<keyword evidence="6 10" id="KW-0408">Iron</keyword>
<evidence type="ECO:0000256" key="8">
    <source>
        <dbReference type="ARBA" id="ARBA00023136"/>
    </source>
</evidence>
<comment type="subcellular location">
    <subcellularLocation>
        <location evidence="1 10">Mitochondrion inner membrane</location>
    </subcellularLocation>
</comment>
<evidence type="ECO:0000256" key="2">
    <source>
        <dbReference type="ARBA" id="ARBA00007255"/>
    </source>
</evidence>
<keyword evidence="9 10" id="KW-0456">Lyase</keyword>
<keyword evidence="5 10" id="KW-0999">Mitochondrion inner membrane</keyword>
<keyword evidence="7 10" id="KW-0496">Mitochondrion</keyword>
<keyword evidence="8 10" id="KW-0472">Membrane</keyword>
<proteinExistence type="inferred from homology"/>
<comment type="function">
    <text evidence="10">Lyase that catalyzes the covalent linking of the heme group to the cytochrome C apoprotein to produce the mature functional cytochrome.</text>
</comment>
<keyword evidence="4 10" id="KW-0479">Metal-binding</keyword>
<dbReference type="AlphaFoldDB" id="A0A7S2TXD0"/>
<dbReference type="PROSITE" id="PS00821">
    <property type="entry name" value="CYTO_HEME_LYASE_1"/>
    <property type="match status" value="1"/>
</dbReference>
<comment type="similarity">
    <text evidence="2 10">Belongs to the cytochrome c-type heme lyase family.</text>
</comment>
<evidence type="ECO:0000256" key="4">
    <source>
        <dbReference type="ARBA" id="ARBA00022723"/>
    </source>
</evidence>
<evidence type="ECO:0000256" key="1">
    <source>
        <dbReference type="ARBA" id="ARBA00004273"/>
    </source>
</evidence>
<dbReference type="InterPro" id="IPR000511">
    <property type="entry name" value="Holocyt_c/c1_synthase"/>
</dbReference>
<dbReference type="GO" id="GO:0046872">
    <property type="term" value="F:metal ion binding"/>
    <property type="evidence" value="ECO:0007669"/>
    <property type="project" value="UniProtKB-KW"/>
</dbReference>
<dbReference type="PANTHER" id="PTHR12743">
    <property type="entry name" value="CYTOCHROME C1 HEME LYASE"/>
    <property type="match status" value="1"/>
</dbReference>
<organism evidence="12">
    <name type="scientific">Lotharella oceanica</name>
    <dbReference type="NCBI Taxonomy" id="641309"/>
    <lineage>
        <taxon>Eukaryota</taxon>
        <taxon>Sar</taxon>
        <taxon>Rhizaria</taxon>
        <taxon>Cercozoa</taxon>
        <taxon>Chlorarachniophyceae</taxon>
        <taxon>Lotharella</taxon>
    </lineage>
</organism>
<protein>
    <recommendedName>
        <fullName evidence="10">Holocytochrome c-type synthase</fullName>
        <ecNumber evidence="10">4.4.1.17</ecNumber>
    </recommendedName>
</protein>
<dbReference type="EMBL" id="HBHP01026861">
    <property type="protein sequence ID" value="CAD9772646.1"/>
    <property type="molecule type" value="Transcribed_RNA"/>
</dbReference>
<reference evidence="12" key="1">
    <citation type="submission" date="2021-01" db="EMBL/GenBank/DDBJ databases">
        <authorList>
            <person name="Corre E."/>
            <person name="Pelletier E."/>
            <person name="Niang G."/>
            <person name="Scheremetjew M."/>
            <person name="Finn R."/>
            <person name="Kale V."/>
            <person name="Holt S."/>
            <person name="Cochrane G."/>
            <person name="Meng A."/>
            <person name="Brown T."/>
            <person name="Cohen L."/>
        </authorList>
    </citation>
    <scope>NUCLEOTIDE SEQUENCE</scope>
    <source>
        <strain evidence="12">CCMP622</strain>
    </source>
</reference>
<evidence type="ECO:0000256" key="5">
    <source>
        <dbReference type="ARBA" id="ARBA00022792"/>
    </source>
</evidence>
<dbReference type="EC" id="4.4.1.17" evidence="10"/>
<dbReference type="Pfam" id="PF01265">
    <property type="entry name" value="Cyto_heme_lyase"/>
    <property type="match status" value="1"/>
</dbReference>
<comment type="catalytic activity">
    <reaction evidence="10">
        <text>holo-[cytochrome c] = apo-[cytochrome c] + heme b</text>
        <dbReference type="Rhea" id="RHEA:22648"/>
        <dbReference type="Rhea" id="RHEA-COMP:10725"/>
        <dbReference type="Rhea" id="RHEA-COMP:10726"/>
        <dbReference type="ChEBI" id="CHEBI:29950"/>
        <dbReference type="ChEBI" id="CHEBI:60344"/>
        <dbReference type="ChEBI" id="CHEBI:83739"/>
        <dbReference type="EC" id="4.4.1.17"/>
    </reaction>
</comment>
<dbReference type="GO" id="GO:0005743">
    <property type="term" value="C:mitochondrial inner membrane"/>
    <property type="evidence" value="ECO:0007669"/>
    <property type="project" value="UniProtKB-SubCell"/>
</dbReference>
<evidence type="ECO:0000256" key="11">
    <source>
        <dbReference type="SAM" id="MobiDB-lite"/>
    </source>
</evidence>
<keyword evidence="3 10" id="KW-0349">Heme</keyword>
<sequence>MPSRNAQGAVAPRSRSSNTRARTPFSRVRMGSPVALPKPRMGPMFAQRKASQVERTIDAWKQAGASAALGFFIALGANLGPGASLALAAEGGKAIAEQINMDALKEMTKDAMDKGYDQKWVDEHLAQMEARGYDIEWVQQHLGTVMEDMKKKAEVDPNNMMFKDLNEGKSPKQLESERVVSSIPRTSVDGLPSHQEGLEGIDQWVYPSPKMFWNAMDRKGKHPERYNPEDISGVVRIHNFVNEKAWNEILKWEDMHASECPSGPSLTSFKGKYDKLSGKGFLNKYVPIPGALGAPFDRHDWVINRCGKTVRYVLDYYKDENMQEEPKIRLDVRPAPDSVDNLMDWMRYGSFSKENAKAAKIVTFEQTTQMRTADQVLKELNEGPADQPTSS</sequence>
<dbReference type="GO" id="GO:0004408">
    <property type="term" value="F:holocytochrome-c synthase activity"/>
    <property type="evidence" value="ECO:0007669"/>
    <property type="project" value="UniProtKB-EC"/>
</dbReference>
<feature type="region of interest" description="Disordered" evidence="11">
    <location>
        <begin position="1"/>
        <end position="41"/>
    </location>
</feature>
<name>A0A7S2TXD0_9EUKA</name>
<gene>
    <name evidence="12" type="ORF">LSP00402_LOCUS16636</name>
</gene>
<evidence type="ECO:0000256" key="6">
    <source>
        <dbReference type="ARBA" id="ARBA00023004"/>
    </source>
</evidence>
<evidence type="ECO:0000313" key="12">
    <source>
        <dbReference type="EMBL" id="CAD9772646.1"/>
    </source>
</evidence>
<evidence type="ECO:0000256" key="10">
    <source>
        <dbReference type="RuleBase" id="RU363130"/>
    </source>
</evidence>